<reference evidence="2 3" key="1">
    <citation type="submission" date="2022-02" db="EMBL/GenBank/DDBJ databases">
        <title>Comparative genomics of the first Antarctic Pseudomonas spp. capable of biotransforming 2,4,6-Trinitrotoluene.</title>
        <authorList>
            <person name="Cabrera M.A."/>
            <person name="Marquez S.L."/>
            <person name="Perez-Donoso J.M."/>
        </authorList>
    </citation>
    <scope>NUCLEOTIDE SEQUENCE [LARGE SCALE GENOMIC DNA]</scope>
    <source>
        <strain evidence="2 3">TNT19</strain>
    </source>
</reference>
<feature type="chain" id="PRO_5045955863" evidence="1">
    <location>
        <begin position="34"/>
        <end position="213"/>
    </location>
</feature>
<feature type="signal peptide" evidence="1">
    <location>
        <begin position="1"/>
        <end position="33"/>
    </location>
</feature>
<name>A0ABT0F7C4_9PSED</name>
<protein>
    <submittedName>
        <fullName evidence="2">Uncharacterized protein</fullName>
    </submittedName>
</protein>
<dbReference type="EMBL" id="JAKNRW010000044">
    <property type="protein sequence ID" value="MCK1793877.1"/>
    <property type="molecule type" value="Genomic_DNA"/>
</dbReference>
<organism evidence="2 3">
    <name type="scientific">Pseudomonas violetae</name>
    <dbReference type="NCBI Taxonomy" id="2915813"/>
    <lineage>
        <taxon>Bacteria</taxon>
        <taxon>Pseudomonadati</taxon>
        <taxon>Pseudomonadota</taxon>
        <taxon>Gammaproteobacteria</taxon>
        <taxon>Pseudomonadales</taxon>
        <taxon>Pseudomonadaceae</taxon>
        <taxon>Pseudomonas</taxon>
    </lineage>
</organism>
<evidence type="ECO:0000256" key="1">
    <source>
        <dbReference type="SAM" id="SignalP"/>
    </source>
</evidence>
<dbReference type="Proteomes" id="UP001299876">
    <property type="component" value="Unassembled WGS sequence"/>
</dbReference>
<comment type="caution">
    <text evidence="2">The sequence shown here is derived from an EMBL/GenBank/DDBJ whole genome shotgun (WGS) entry which is preliminary data.</text>
</comment>
<sequence length="213" mass="24045">MIASSVLSNYAKKMHVLRKALCLMGIFSFSAVAEVKNNIGTSEELSTTAVVAPDKQGLRYAVPTDTQGRSLVPGQTYEVYATYVCSGVTTQKPITWRVSGGGGVFSYTWSTHWSATQRSVVYLSRMQADNRMEFFDRIKTPYTILGLGPYNYVYSSRDHWFVAYQKPYGGNPNYYAFGVQGKSYWLGVKCSDGMLVQEYDYTKDATWFSFERL</sequence>
<proteinExistence type="predicted"/>
<evidence type="ECO:0000313" key="2">
    <source>
        <dbReference type="EMBL" id="MCK1793877.1"/>
    </source>
</evidence>
<evidence type="ECO:0000313" key="3">
    <source>
        <dbReference type="Proteomes" id="UP001299876"/>
    </source>
</evidence>
<accession>A0ABT0F7C4</accession>
<keyword evidence="1" id="KW-0732">Signal</keyword>
<keyword evidence="3" id="KW-1185">Reference proteome</keyword>
<gene>
    <name evidence="2" type="ORF">L9059_27595</name>
</gene>
<dbReference type="RefSeq" id="WP_247294124.1">
    <property type="nucleotide sequence ID" value="NZ_JAKNRW010000044.1"/>
</dbReference>